<evidence type="ECO:0000256" key="1">
    <source>
        <dbReference type="SAM" id="Phobius"/>
    </source>
</evidence>
<organism evidence="2 3">
    <name type="scientific">Salix viminalis</name>
    <name type="common">Common osier</name>
    <name type="synonym">Basket willow</name>
    <dbReference type="NCBI Taxonomy" id="40686"/>
    <lineage>
        <taxon>Eukaryota</taxon>
        <taxon>Viridiplantae</taxon>
        <taxon>Streptophyta</taxon>
        <taxon>Embryophyta</taxon>
        <taxon>Tracheophyta</taxon>
        <taxon>Spermatophyta</taxon>
        <taxon>Magnoliopsida</taxon>
        <taxon>eudicotyledons</taxon>
        <taxon>Gunneridae</taxon>
        <taxon>Pentapetalae</taxon>
        <taxon>rosids</taxon>
        <taxon>fabids</taxon>
        <taxon>Malpighiales</taxon>
        <taxon>Salicaceae</taxon>
        <taxon>Saliceae</taxon>
        <taxon>Salix</taxon>
    </lineage>
</organism>
<dbReference type="AlphaFoldDB" id="A0A9Q0QAC8"/>
<comment type="caution">
    <text evidence="2">The sequence shown here is derived from an EMBL/GenBank/DDBJ whole genome shotgun (WGS) entry which is preliminary data.</text>
</comment>
<keyword evidence="2" id="KW-0067">ATP-binding</keyword>
<feature type="transmembrane region" description="Helical" evidence="1">
    <location>
        <begin position="147"/>
        <end position="169"/>
    </location>
</feature>
<dbReference type="GO" id="GO:0005524">
    <property type="term" value="F:ATP binding"/>
    <property type="evidence" value="ECO:0007669"/>
    <property type="project" value="UniProtKB-KW"/>
</dbReference>
<keyword evidence="1" id="KW-0472">Membrane</keyword>
<protein>
    <submittedName>
        <fullName evidence="2">ATP-BINDING CASSETTE SUB-FAMILY C</fullName>
    </submittedName>
</protein>
<sequence>MGSFADFHNVVAQDGMLLQPDEDRLNALPYNTIDFDVYKLNFEQQRWEPVKNGNHMLGAYKAALLVLDPRQEGPVSENESVRDNNGGMNSTDGIKYITTTYRGALVPFILLAQLLFKILQVDSTNWMAWATPASKDVKPVVNGSRPLIVYVSLVIGSSFFILAYSMLLVTADVREASSSILVVQSVQNTLLGDRPPDELRSSR</sequence>
<dbReference type="OrthoDB" id="6500128at2759"/>
<dbReference type="Proteomes" id="UP001151529">
    <property type="component" value="Chromosome 3"/>
</dbReference>
<accession>A0A9Q0QAC8</accession>
<feature type="transmembrane region" description="Helical" evidence="1">
    <location>
        <begin position="100"/>
        <end position="119"/>
    </location>
</feature>
<keyword evidence="3" id="KW-1185">Reference proteome</keyword>
<name>A0A9Q0QAC8_SALVM</name>
<reference evidence="2" key="2">
    <citation type="journal article" date="2023" name="Int. J. Mol. Sci.">
        <title>De Novo Assembly and Annotation of 11 Diverse Shrub Willow (Salix) Genomes Reveals Novel Gene Organization in Sex-Linked Regions.</title>
        <authorList>
            <person name="Hyden B."/>
            <person name="Feng K."/>
            <person name="Yates T.B."/>
            <person name="Jawdy S."/>
            <person name="Cereghino C."/>
            <person name="Smart L.B."/>
            <person name="Muchero W."/>
        </authorList>
    </citation>
    <scope>NUCLEOTIDE SEQUENCE [LARGE SCALE GENOMIC DNA]</scope>
    <source>
        <tissue evidence="2">Shoot tip</tissue>
    </source>
</reference>
<proteinExistence type="predicted"/>
<keyword evidence="1" id="KW-0812">Transmembrane</keyword>
<gene>
    <name evidence="2" type="ORF">OIU85_028956</name>
</gene>
<dbReference type="EMBL" id="JAPFFL010000009">
    <property type="protein sequence ID" value="KAJ6702939.1"/>
    <property type="molecule type" value="Genomic_DNA"/>
</dbReference>
<keyword evidence="2" id="KW-0547">Nucleotide-binding</keyword>
<evidence type="ECO:0000313" key="3">
    <source>
        <dbReference type="Proteomes" id="UP001151529"/>
    </source>
</evidence>
<reference evidence="2" key="1">
    <citation type="submission" date="2022-11" db="EMBL/GenBank/DDBJ databases">
        <authorList>
            <person name="Hyden B.L."/>
            <person name="Feng K."/>
            <person name="Yates T."/>
            <person name="Jawdy S."/>
            <person name="Smart L.B."/>
            <person name="Muchero W."/>
        </authorList>
    </citation>
    <scope>NUCLEOTIDE SEQUENCE</scope>
    <source>
        <tissue evidence="2">Shoot tip</tissue>
    </source>
</reference>
<evidence type="ECO:0000313" key="2">
    <source>
        <dbReference type="EMBL" id="KAJ6702939.1"/>
    </source>
</evidence>
<keyword evidence="1" id="KW-1133">Transmembrane helix</keyword>